<sequence>MRKKWMVLCLSLGIIAFGAATIHGSVTTGNEVAPVAVSEQVVKASLQSSTSVTPEVMAGGIIRLVIPSVAKAMRSASMFAGAVVHTSQDSAIEQIFDK</sequence>
<dbReference type="Proteomes" id="UP000029453">
    <property type="component" value="Unassembled WGS sequence"/>
</dbReference>
<evidence type="ECO:0000256" key="1">
    <source>
        <dbReference type="SAM" id="SignalP"/>
    </source>
</evidence>
<dbReference type="RefSeq" id="WP_006285656.1">
    <property type="nucleotide sequence ID" value="NZ_BALG01000080.1"/>
</dbReference>
<accession>M9LHH3</accession>
<reference evidence="2 3" key="1">
    <citation type="submission" date="2012-10" db="EMBL/GenBank/DDBJ databases">
        <title>Draft Genome Sequence of Paenibacillus popilliae ATCC 14706T.</title>
        <authorList>
            <person name="Iiyama K."/>
            <person name="Mori K."/>
            <person name="Mon H."/>
            <person name="Chieda Y."/>
            <person name="Lee J.M."/>
            <person name="Kusakabe T."/>
            <person name="Tashiro K."/>
            <person name="Asano S."/>
            <person name="Yasunaga-Aoki C."/>
            <person name="Shimizu S."/>
        </authorList>
    </citation>
    <scope>NUCLEOTIDE SEQUENCE [LARGE SCALE GENOMIC DNA]</scope>
    <source>
        <strain evidence="2 3">ATCC 14706</strain>
    </source>
</reference>
<feature type="signal peptide" evidence="1">
    <location>
        <begin position="1"/>
        <end position="19"/>
    </location>
</feature>
<evidence type="ECO:0000313" key="2">
    <source>
        <dbReference type="EMBL" id="GAC42250.1"/>
    </source>
</evidence>
<dbReference type="AlphaFoldDB" id="M9LHH3"/>
<feature type="chain" id="PRO_5038408306" evidence="1">
    <location>
        <begin position="20"/>
        <end position="98"/>
    </location>
</feature>
<protein>
    <submittedName>
        <fullName evidence="2">GMP synthase</fullName>
    </submittedName>
</protein>
<keyword evidence="1" id="KW-0732">Signal</keyword>
<comment type="caution">
    <text evidence="2">The sequence shown here is derived from an EMBL/GenBank/DDBJ whole genome shotgun (WGS) entry which is preliminary data.</text>
</comment>
<gene>
    <name evidence="2" type="ORF">PPOP_1607</name>
</gene>
<proteinExistence type="predicted"/>
<keyword evidence="3" id="KW-1185">Reference proteome</keyword>
<evidence type="ECO:0000313" key="3">
    <source>
        <dbReference type="Proteomes" id="UP000029453"/>
    </source>
</evidence>
<dbReference type="EMBL" id="BALG01000080">
    <property type="protein sequence ID" value="GAC42250.1"/>
    <property type="molecule type" value="Genomic_DNA"/>
</dbReference>
<name>M9LHH3_PAEPP</name>
<organism evidence="2 3">
    <name type="scientific">Paenibacillus popilliae ATCC 14706</name>
    <dbReference type="NCBI Taxonomy" id="1212764"/>
    <lineage>
        <taxon>Bacteria</taxon>
        <taxon>Bacillati</taxon>
        <taxon>Bacillota</taxon>
        <taxon>Bacilli</taxon>
        <taxon>Bacillales</taxon>
        <taxon>Paenibacillaceae</taxon>
        <taxon>Paenibacillus</taxon>
    </lineage>
</organism>